<organism evidence="7 8">
    <name type="scientific">Enterococcus avium</name>
    <name type="common">Streptococcus avium</name>
    <dbReference type="NCBI Taxonomy" id="33945"/>
    <lineage>
        <taxon>Bacteria</taxon>
        <taxon>Bacillati</taxon>
        <taxon>Bacillota</taxon>
        <taxon>Bacilli</taxon>
        <taxon>Lactobacillales</taxon>
        <taxon>Enterococcaceae</taxon>
        <taxon>Enterococcus</taxon>
    </lineage>
</organism>
<dbReference type="PROSITE" id="PS51898">
    <property type="entry name" value="TYR_RECOMBINASE"/>
    <property type="match status" value="1"/>
</dbReference>
<dbReference type="Pfam" id="PF00589">
    <property type="entry name" value="Phage_integrase"/>
    <property type="match status" value="1"/>
</dbReference>
<keyword evidence="2 4" id="KW-0238">DNA-binding</keyword>
<evidence type="ECO:0000256" key="4">
    <source>
        <dbReference type="PROSITE-ProRule" id="PRU01248"/>
    </source>
</evidence>
<dbReference type="SUPFAM" id="SSF56349">
    <property type="entry name" value="DNA breaking-rejoining enzymes"/>
    <property type="match status" value="1"/>
</dbReference>
<dbReference type="PANTHER" id="PTHR30349">
    <property type="entry name" value="PHAGE INTEGRASE-RELATED"/>
    <property type="match status" value="1"/>
</dbReference>
<evidence type="ECO:0000256" key="3">
    <source>
        <dbReference type="ARBA" id="ARBA00023172"/>
    </source>
</evidence>
<dbReference type="InterPro" id="IPR011010">
    <property type="entry name" value="DNA_brk_join_enz"/>
</dbReference>
<evidence type="ECO:0000259" key="5">
    <source>
        <dbReference type="PROSITE" id="PS51898"/>
    </source>
</evidence>
<dbReference type="InterPro" id="IPR004107">
    <property type="entry name" value="Integrase_SAM-like_N"/>
</dbReference>
<dbReference type="InterPro" id="IPR002104">
    <property type="entry name" value="Integrase_catalytic"/>
</dbReference>
<dbReference type="CDD" id="cd01189">
    <property type="entry name" value="INT_ICEBs1_C_like"/>
    <property type="match status" value="1"/>
</dbReference>
<evidence type="ECO:0000313" key="8">
    <source>
        <dbReference type="Proteomes" id="UP000288388"/>
    </source>
</evidence>
<dbReference type="InterPro" id="IPR013762">
    <property type="entry name" value="Integrase-like_cat_sf"/>
</dbReference>
<proteinExistence type="predicted"/>
<dbReference type="Gene3D" id="1.10.150.130">
    <property type="match status" value="1"/>
</dbReference>
<evidence type="ECO:0000313" key="7">
    <source>
        <dbReference type="EMBL" id="RVU95512.1"/>
    </source>
</evidence>
<dbReference type="InterPro" id="IPR044068">
    <property type="entry name" value="CB"/>
</dbReference>
<protein>
    <submittedName>
        <fullName evidence="7">Site-specific integrase</fullName>
    </submittedName>
</protein>
<dbReference type="RefSeq" id="WP_127979219.1">
    <property type="nucleotide sequence ID" value="NZ_RYZS01000001.1"/>
</dbReference>
<keyword evidence="3" id="KW-0233">DNA recombination</keyword>
<dbReference type="InterPro" id="IPR028259">
    <property type="entry name" value="AP2-like_int_N"/>
</dbReference>
<dbReference type="Proteomes" id="UP000288388">
    <property type="component" value="Unassembled WGS sequence"/>
</dbReference>
<dbReference type="GO" id="GO:0006310">
    <property type="term" value="P:DNA recombination"/>
    <property type="evidence" value="ECO:0007669"/>
    <property type="project" value="UniProtKB-KW"/>
</dbReference>
<evidence type="ECO:0000256" key="2">
    <source>
        <dbReference type="ARBA" id="ARBA00023125"/>
    </source>
</evidence>
<dbReference type="AlphaFoldDB" id="A0A437UPI3"/>
<feature type="domain" description="Core-binding (CB)" evidence="6">
    <location>
        <begin position="58"/>
        <end position="147"/>
    </location>
</feature>
<dbReference type="GO" id="GO:0003677">
    <property type="term" value="F:DNA binding"/>
    <property type="evidence" value="ECO:0007669"/>
    <property type="project" value="UniProtKB-UniRule"/>
</dbReference>
<dbReference type="Pfam" id="PF14657">
    <property type="entry name" value="Arm-DNA-bind_4"/>
    <property type="match status" value="1"/>
</dbReference>
<evidence type="ECO:0000256" key="1">
    <source>
        <dbReference type="ARBA" id="ARBA00022908"/>
    </source>
</evidence>
<sequence>MNGHVRKIGNKWHYTIEMAKVGGKRQRIQKGGWNTKTEAQEHLREALNEYKRGGKVDLTDISVSDYFDYWFENYVEKKLKYNTQKNYKNVIDKYVKPEIGKYLLQSIGPAKLQELVNKLPEGFNKQLSKHSVEIIFTVLKGAFRRAVFPYQLINSNPMDYAEMPAFPSKPKQSRDDMKIITMDQYLKILDNTPISDSFHIPLVIAFHTGLRRGEVCGMTWDNVSFEDQTLTITKIMLQDKNGIQIGTPKTQASYRTISIDDMLLEELKSHKKRQLENRMRYGKFYYESSFVCTKENGQPVTPNSIKWSASKIKKNLGINFNFHSLRHTHATMLLEDGVKPKIVQERLGHSRISTTMDKYVHVTKKMRTEAVDIFAERLRRSMD</sequence>
<dbReference type="InterPro" id="IPR010998">
    <property type="entry name" value="Integrase_recombinase_N"/>
</dbReference>
<keyword evidence="1" id="KW-0229">DNA integration</keyword>
<dbReference type="GO" id="GO:0015074">
    <property type="term" value="P:DNA integration"/>
    <property type="evidence" value="ECO:0007669"/>
    <property type="project" value="UniProtKB-KW"/>
</dbReference>
<dbReference type="InterPro" id="IPR050090">
    <property type="entry name" value="Tyrosine_recombinase_XerCD"/>
</dbReference>
<name>A0A437UPI3_ENTAV</name>
<dbReference type="PANTHER" id="PTHR30349:SF91">
    <property type="entry name" value="INTA PROTEIN"/>
    <property type="match status" value="1"/>
</dbReference>
<evidence type="ECO:0000259" key="6">
    <source>
        <dbReference type="PROSITE" id="PS51900"/>
    </source>
</evidence>
<dbReference type="Gene3D" id="1.10.443.10">
    <property type="entry name" value="Intergrase catalytic core"/>
    <property type="match status" value="1"/>
</dbReference>
<accession>A0A437UPI3</accession>
<dbReference type="EMBL" id="RYZS01000001">
    <property type="protein sequence ID" value="RVU95512.1"/>
    <property type="molecule type" value="Genomic_DNA"/>
</dbReference>
<dbReference type="Pfam" id="PF14659">
    <property type="entry name" value="Phage_int_SAM_3"/>
    <property type="match status" value="1"/>
</dbReference>
<gene>
    <name evidence="7" type="ORF">EK398_12065</name>
</gene>
<comment type="caution">
    <text evidence="7">The sequence shown here is derived from an EMBL/GenBank/DDBJ whole genome shotgun (WGS) entry which is preliminary data.</text>
</comment>
<reference evidence="7 8" key="1">
    <citation type="submission" date="2018-12" db="EMBL/GenBank/DDBJ databases">
        <title>A novel vanA-carrying plasmid in a clinical isolate of Enterococcus avium.</title>
        <authorList>
            <person name="Bernasconi O.J."/>
            <person name="Luzzaro F."/>
            <person name="Endimiani A."/>
        </authorList>
    </citation>
    <scope>NUCLEOTIDE SEQUENCE [LARGE SCALE GENOMIC DNA]</scope>
    <source>
        <strain evidence="7 8">LC0559/18</strain>
    </source>
</reference>
<feature type="domain" description="Tyr recombinase" evidence="5">
    <location>
        <begin position="175"/>
        <end position="372"/>
    </location>
</feature>
<dbReference type="PROSITE" id="PS51900">
    <property type="entry name" value="CB"/>
    <property type="match status" value="1"/>
</dbReference>